<proteinExistence type="predicted"/>
<dbReference type="EMBL" id="JAPDRQ010000075">
    <property type="protein sequence ID" value="KAJ9656594.1"/>
    <property type="molecule type" value="Genomic_DNA"/>
</dbReference>
<sequence>MKILCLHGMGTSGRIFEAQLTRITRQLKADGHELVFVDGLMDCEPTNDIKLIYPPKYLAYYPIAYPHYVEDAQEYVLDIIEDEGPFDGVMGFSQGAALAASLILEQRKRNSLEDLFKFAIFICATLPFNQDDRSGLQSWEQAKSGAKLVIGEFAGEIEAQKPLGFPEELKEVILGRYHPEKTPGAKVPIPTVHVIGKSDAYAMQSRLLASMCDNAQKTIIEHQDDHRMPRDPRMNDQIAKSVAVMIDRVRFAAGG</sequence>
<reference evidence="1" key="1">
    <citation type="submission" date="2022-10" db="EMBL/GenBank/DDBJ databases">
        <title>Culturing micro-colonial fungi from biological soil crusts in the Mojave desert and describing Neophaeococcomyces mojavensis, and introducing the new genera and species Taxawa tesnikishii.</title>
        <authorList>
            <person name="Kurbessoian T."/>
            <person name="Stajich J.E."/>
        </authorList>
    </citation>
    <scope>NUCLEOTIDE SEQUENCE</scope>
    <source>
        <strain evidence="1">JES_112</strain>
    </source>
</reference>
<comment type="caution">
    <text evidence="1">The sequence shown here is derived from an EMBL/GenBank/DDBJ whole genome shotgun (WGS) entry which is preliminary data.</text>
</comment>
<dbReference type="Proteomes" id="UP001172386">
    <property type="component" value="Unassembled WGS sequence"/>
</dbReference>
<protein>
    <submittedName>
        <fullName evidence="1">Uncharacterized protein</fullName>
    </submittedName>
</protein>
<evidence type="ECO:0000313" key="2">
    <source>
        <dbReference type="Proteomes" id="UP001172386"/>
    </source>
</evidence>
<keyword evidence="2" id="KW-1185">Reference proteome</keyword>
<name>A0ACC3A7E3_9EURO</name>
<accession>A0ACC3A7E3</accession>
<evidence type="ECO:0000313" key="1">
    <source>
        <dbReference type="EMBL" id="KAJ9656594.1"/>
    </source>
</evidence>
<gene>
    <name evidence="1" type="ORF">H2198_004828</name>
</gene>
<organism evidence="1 2">
    <name type="scientific">Neophaeococcomyces mojaviensis</name>
    <dbReference type="NCBI Taxonomy" id="3383035"/>
    <lineage>
        <taxon>Eukaryota</taxon>
        <taxon>Fungi</taxon>
        <taxon>Dikarya</taxon>
        <taxon>Ascomycota</taxon>
        <taxon>Pezizomycotina</taxon>
        <taxon>Eurotiomycetes</taxon>
        <taxon>Chaetothyriomycetidae</taxon>
        <taxon>Chaetothyriales</taxon>
        <taxon>Chaetothyriales incertae sedis</taxon>
        <taxon>Neophaeococcomyces</taxon>
    </lineage>
</organism>